<keyword evidence="1" id="KW-0808">Transferase</keyword>
<proteinExistence type="predicted"/>
<evidence type="ECO:0000313" key="1">
    <source>
        <dbReference type="EMBL" id="QBK85650.1"/>
    </source>
</evidence>
<gene>
    <name evidence="1" type="ORF">LCMAC101_02450</name>
</gene>
<dbReference type="EMBL" id="MK500327">
    <property type="protein sequence ID" value="QBK85650.1"/>
    <property type="molecule type" value="Genomic_DNA"/>
</dbReference>
<dbReference type="Gene3D" id="1.10.510.10">
    <property type="entry name" value="Transferase(Phosphotransferase) domain 1"/>
    <property type="match status" value="1"/>
</dbReference>
<dbReference type="GO" id="GO:0016301">
    <property type="term" value="F:kinase activity"/>
    <property type="evidence" value="ECO:0007669"/>
    <property type="project" value="UniProtKB-KW"/>
</dbReference>
<name>A0A481YRQ3_9VIRU</name>
<accession>A0A481YRQ3</accession>
<protein>
    <submittedName>
        <fullName evidence="1">Protein kinase</fullName>
    </submittedName>
</protein>
<organism evidence="1">
    <name type="scientific">Marseillevirus LCMAC101</name>
    <dbReference type="NCBI Taxonomy" id="2506602"/>
    <lineage>
        <taxon>Viruses</taxon>
        <taxon>Varidnaviria</taxon>
        <taxon>Bamfordvirae</taxon>
        <taxon>Nucleocytoviricota</taxon>
        <taxon>Megaviricetes</taxon>
        <taxon>Pimascovirales</taxon>
        <taxon>Pimascovirales incertae sedis</taxon>
        <taxon>Marseilleviridae</taxon>
    </lineage>
</organism>
<keyword evidence="1" id="KW-0418">Kinase</keyword>
<dbReference type="SUPFAM" id="SSF56112">
    <property type="entry name" value="Protein kinase-like (PK-like)"/>
    <property type="match status" value="1"/>
</dbReference>
<dbReference type="InterPro" id="IPR011009">
    <property type="entry name" value="Kinase-like_dom_sf"/>
</dbReference>
<reference evidence="1" key="1">
    <citation type="journal article" date="2019" name="MBio">
        <title>Virus Genomes from Deep Sea Sediments Expand the Ocean Megavirome and Support Independent Origins of Viral Gigantism.</title>
        <authorList>
            <person name="Backstrom D."/>
            <person name="Yutin N."/>
            <person name="Jorgensen S.L."/>
            <person name="Dharamshi J."/>
            <person name="Homa F."/>
            <person name="Zaremba-Niedwiedzka K."/>
            <person name="Spang A."/>
            <person name="Wolf Y.I."/>
            <person name="Koonin E.V."/>
            <person name="Ettema T.J."/>
        </authorList>
    </citation>
    <scope>NUCLEOTIDE SEQUENCE</scope>
</reference>
<sequence length="912" mass="104155">MSWDLNSLFDRAKVIYEQSSKDKFYISRTQYSGISFGALPPRDTIFFGEYVFGSGPNALKLAKLFVNEGTFKTFYCNMCYMMERDNVSIKNSCGELILQKQTASNKIQQIVESEGIKFLIIGTSTVYYYSHLLICSLDHYSTYMIFENRRLFRGFMRLAEQGTQTNTLTKFIFNGTFGSDRWHFHVHATPKAIDWIDELDTWLTNTGYQPVSMNTGKGLVRYKLIGHSDLNILFDEVNRWVSILYSPPYYSRQKYLSAVFKVFLRLGAPYYVVLLLTGNPTARFSVGGSDFWMIIPPAIVNVTSANVNDLTANTRNALLDQIRDAGVYEDWDNIQPYNKDPNSRTIEMIEVAMRNTSLCDGLAAKQADPAGRMQLEAVFQEVDACRVDLQNQQNCQNYELLVPIWKFYLTLVFLCDVRTRVLANPNETLLKSVQMVYKNLMKNRRFLDRAIYGGVVYLSNTLRLDSPISPAYNYQGTDSLYLRGSFVSNLVKNTFNELLSISSDYYVLNPSSNTLSSQNRDINVWVDYDARNRIGDPSGFGIIFRTFIRNKPNLRFILKSDRRGDSFSQEMFFNEFMAGIKINDLRQNIPNFLLTYGGFECKTDGQLGSLCLGSAGANVTELPFIILENIDGRTLSGLIKMGTMRSIWLIYLIQQIALSLQYAQNHLDFCHYDLHGGNVMTSPTPENFLYTYTFGDTKFSVPVYHNCTIIDYGSAHVKGLSSYPVFSDAAYNWGLTIDTYYPRRDVYSLVMSSFLTYCGFAPNAEFARMVDKSSEFSEIVVQLFNAYAPLYNSNDPYQLAIDRAAAYRLQGLNGEDIEDRVGRDLRAIYGGRSTIRYLPAHYDKIEGGNQSIYNSQWSFVVALSQYIAPILGTFNHSRTYNWGEIRQPGCEADPNVYSLTEKAERIKQNWLT</sequence>